<sequence length="404" mass="45404">MSKSWYLMGSHSRVSGFENDDFSLFAQSGFDELLADSPESTDVLIDGITKRVIIQQSTKDGVLNILSRFGDYKAGDIVFNISNKLNFLVTQRPYFNKMYQRSKLEECNIDLRWVDENGSVHSQPSVLYSNIRSNIGIDEDKTMILPSSRRQVAAQYNQFTSKIKKEKRFIIGGEAFEVIDVDCVSDVGIVNLSLRSSGDINPVKDNLELGIADYYGNVADYQLAILNGDYISIEDKQTLQINIEIKNRSEVVNVSDELIFAIDDESKATISSTGLLTPVEKGLVKVSISFRDITKTLHVNITASTTNNYSCEIVGDDSIKYNMIKNFRSTVFNNGIERDDITNYWITDIDGSSPSSLASILEQDQILHTCKIKANNKKGSFLLHCQNRSKLAYKNKKIEIKSLI</sequence>
<gene>
    <name evidence="1" type="ORF">IAQ67_16710</name>
</gene>
<organism evidence="1 2">
    <name type="scientific">Paenibacillus peoriae</name>
    <dbReference type="NCBI Taxonomy" id="59893"/>
    <lineage>
        <taxon>Bacteria</taxon>
        <taxon>Bacillati</taxon>
        <taxon>Bacillota</taxon>
        <taxon>Bacilli</taxon>
        <taxon>Bacillales</taxon>
        <taxon>Paenibacillaceae</taxon>
        <taxon>Paenibacillus</taxon>
    </lineage>
</organism>
<protein>
    <recommendedName>
        <fullName evidence="3">Ig-like domain-containing protein</fullName>
    </recommendedName>
</protein>
<evidence type="ECO:0000313" key="1">
    <source>
        <dbReference type="EMBL" id="QNR65523.1"/>
    </source>
</evidence>
<accession>A0A7H0Y365</accession>
<dbReference type="AlphaFoldDB" id="A0A7H0Y365"/>
<dbReference type="EMBL" id="CP061172">
    <property type="protein sequence ID" value="QNR65523.1"/>
    <property type="molecule type" value="Genomic_DNA"/>
</dbReference>
<evidence type="ECO:0000313" key="2">
    <source>
        <dbReference type="Proteomes" id="UP000516384"/>
    </source>
</evidence>
<reference evidence="1 2" key="1">
    <citation type="submission" date="2020-09" db="EMBL/GenBank/DDBJ databases">
        <title>Characterization of Paenibacillus peoriae strain ZF390 with broad-spectrum antimicrobial activity as a potential biocontrol agent.</title>
        <authorList>
            <person name="Li L."/>
            <person name="Zhao Y."/>
            <person name="Li B."/>
            <person name="Xie X."/>
        </authorList>
    </citation>
    <scope>NUCLEOTIDE SEQUENCE [LARGE SCALE GENOMIC DNA]</scope>
    <source>
        <strain evidence="1 2">ZF390</strain>
    </source>
</reference>
<evidence type="ECO:0008006" key="3">
    <source>
        <dbReference type="Google" id="ProtNLM"/>
    </source>
</evidence>
<name>A0A7H0Y365_9BACL</name>
<proteinExistence type="predicted"/>
<dbReference type="Gene3D" id="2.60.40.1080">
    <property type="match status" value="1"/>
</dbReference>
<dbReference type="Proteomes" id="UP000516384">
    <property type="component" value="Chromosome"/>
</dbReference>
<dbReference type="RefSeq" id="WP_190297412.1">
    <property type="nucleotide sequence ID" value="NZ_CP061172.1"/>
</dbReference>